<evidence type="ECO:0000256" key="1">
    <source>
        <dbReference type="SAM" id="Phobius"/>
    </source>
</evidence>
<protein>
    <submittedName>
        <fullName evidence="2 3">Uncharacterized protein</fullName>
    </submittedName>
</protein>
<dbReference type="HOGENOM" id="CLU_726092_0_0_1"/>
<proteinExistence type="predicted"/>
<keyword evidence="4" id="KW-1185">Reference proteome</keyword>
<keyword evidence="1" id="KW-0812">Transmembrane</keyword>
<gene>
    <name evidence="2" type="ORF">AND_004450</name>
</gene>
<name>W5JM16_ANODA</name>
<evidence type="ECO:0000313" key="3">
    <source>
        <dbReference type="EnsemblMetazoa" id="ADAC004450-PA"/>
    </source>
</evidence>
<accession>W5JM16</accession>
<reference evidence="3" key="4">
    <citation type="submission" date="2015-06" db="UniProtKB">
        <authorList>
            <consortium name="EnsemblMetazoa"/>
        </authorList>
    </citation>
    <scope>IDENTIFICATION</scope>
</reference>
<reference evidence="2" key="3">
    <citation type="journal article" date="2013" name="Nucleic Acids Res.">
        <title>The genome of Anopheles darlingi, the main neotropical malaria vector.</title>
        <authorList>
            <person name="Marinotti O."/>
            <person name="Cerqueira G.C."/>
            <person name="de Almeida L.G."/>
            <person name="Ferro M.I."/>
            <person name="Loreto E.L."/>
            <person name="Zaha A."/>
            <person name="Teixeira S.M."/>
            <person name="Wespiser A.R."/>
            <person name="Almeida E Silva A."/>
            <person name="Schlindwein A.D."/>
            <person name="Pacheco A.C."/>
            <person name="Silva A.L."/>
            <person name="Graveley B.R."/>
            <person name="Walenz B.P."/>
            <person name="Lima Bde A."/>
            <person name="Ribeiro C.A."/>
            <person name="Nunes-Silva C.G."/>
            <person name="de Carvalho C.R."/>
            <person name="Soares C.M."/>
            <person name="de Menezes C.B."/>
            <person name="Matiolli C."/>
            <person name="Caffrey D."/>
            <person name="Araujo D.A."/>
            <person name="de Oliveira D.M."/>
            <person name="Golenbock D."/>
            <person name="Grisard E.C."/>
            <person name="Fantinatti-Garboggini F."/>
            <person name="de Carvalho F.M."/>
            <person name="Barcellos F.G."/>
            <person name="Prosdocimi F."/>
            <person name="May G."/>
            <person name="Azevedo Junior G.M."/>
            <person name="Guimaraes G.M."/>
            <person name="Goldman G.H."/>
            <person name="Padilha I.Q."/>
            <person name="Batista Jda S."/>
            <person name="Ferro J.A."/>
            <person name="Ribeiro J.M."/>
            <person name="Fietto J.L."/>
            <person name="Dabbas K.M."/>
            <person name="Cerdeira L."/>
            <person name="Agnez-Lima L.F."/>
            <person name="Brocchi M."/>
            <person name="de Carvalho M.O."/>
            <person name="Teixeira Mde M."/>
            <person name="Diniz Maia Mde M."/>
            <person name="Goldman M.H."/>
            <person name="Cruz Schneider M.P."/>
            <person name="Felipe M.S."/>
            <person name="Hungria M."/>
            <person name="Nicolas M.F."/>
            <person name="Pereira M."/>
            <person name="Montes M.A."/>
            <person name="Cantao M.E."/>
            <person name="Vincentz M."/>
            <person name="Rafael M.S."/>
            <person name="Silverman N."/>
            <person name="Stoco P.H."/>
            <person name="Souza R.C."/>
            <person name="Vicentini R."/>
            <person name="Gazzinelli R.T."/>
            <person name="Neves Rde O."/>
            <person name="Silva R."/>
            <person name="Astolfi-Filho S."/>
            <person name="Maciel T.E."/>
            <person name="Urmenyi T.P."/>
            <person name="Tadei W.P."/>
            <person name="Camargo E.P."/>
            <person name="de Vasconcelos A.T."/>
        </authorList>
    </citation>
    <scope>NUCLEOTIDE SEQUENCE</scope>
</reference>
<dbReference type="EnsemblMetazoa" id="ADAC004450-RA">
    <property type="protein sequence ID" value="ADAC004450-PA"/>
    <property type="gene ID" value="ADAC004450"/>
</dbReference>
<dbReference type="Proteomes" id="UP000000673">
    <property type="component" value="Unassembled WGS sequence"/>
</dbReference>
<feature type="transmembrane region" description="Helical" evidence="1">
    <location>
        <begin position="281"/>
        <end position="301"/>
    </location>
</feature>
<keyword evidence="1" id="KW-0472">Membrane</keyword>
<dbReference type="VEuPathDB" id="VectorBase:ADAR2_001589"/>
<dbReference type="EMBL" id="ADMH02001178">
    <property type="protein sequence ID" value="ETN63824.1"/>
    <property type="molecule type" value="Genomic_DNA"/>
</dbReference>
<dbReference type="STRING" id="43151.W5JM16"/>
<dbReference type="eggNOG" id="KOG0510">
    <property type="taxonomic scope" value="Eukaryota"/>
</dbReference>
<dbReference type="AlphaFoldDB" id="W5JM16"/>
<organism evidence="2">
    <name type="scientific">Anopheles darlingi</name>
    <name type="common">Mosquito</name>
    <dbReference type="NCBI Taxonomy" id="43151"/>
    <lineage>
        <taxon>Eukaryota</taxon>
        <taxon>Metazoa</taxon>
        <taxon>Ecdysozoa</taxon>
        <taxon>Arthropoda</taxon>
        <taxon>Hexapoda</taxon>
        <taxon>Insecta</taxon>
        <taxon>Pterygota</taxon>
        <taxon>Neoptera</taxon>
        <taxon>Endopterygota</taxon>
        <taxon>Diptera</taxon>
        <taxon>Nematocera</taxon>
        <taxon>Culicoidea</taxon>
        <taxon>Culicidae</taxon>
        <taxon>Anophelinae</taxon>
        <taxon>Anopheles</taxon>
    </lineage>
</organism>
<evidence type="ECO:0000313" key="4">
    <source>
        <dbReference type="Proteomes" id="UP000000673"/>
    </source>
</evidence>
<keyword evidence="1" id="KW-1133">Transmembrane helix</keyword>
<feature type="transmembrane region" description="Helical" evidence="1">
    <location>
        <begin position="313"/>
        <end position="331"/>
    </location>
</feature>
<dbReference type="VEuPathDB" id="VectorBase:ADAC004450"/>
<reference evidence="2 4" key="1">
    <citation type="journal article" date="2010" name="BMC Genomics">
        <title>Combination of measures distinguishes pre-miRNAs from other stem-loops in the genome of the newly sequenced Anopheles darlingi.</title>
        <authorList>
            <person name="Mendes N.D."/>
            <person name="Freitas A.T."/>
            <person name="Vasconcelos A.T."/>
            <person name="Sagot M.F."/>
        </authorList>
    </citation>
    <scope>NUCLEOTIDE SEQUENCE</scope>
</reference>
<evidence type="ECO:0000313" key="2">
    <source>
        <dbReference type="EMBL" id="ETN63824.1"/>
    </source>
</evidence>
<sequence>MLPEIQVLIKKLIAAGADFNICSLQLKLPFQLLLKYRPTDEATSRFVDQCVQQAGQALVIGRINDSKMRVVEIYKSPMQSPEESPVKVTEELLEICLHYNDQQSFVNYLTGFKITKHNVKKVIEVVLHTAVEKKMSECLRKIVDLGGALIFEEIRQTKQNTEVTLSVHRLELKGLLKKACLAADLSIVKILIANMKDLQLLNDDPLLALTLTNAYAIKRRSENREALLAVAVKQQPHNYGNVQTELTIIRQIAESNDLKRLLIHPIIYTFIMVKWIRLSPWMYLNFLLTFTTMLVFGLHSLDACSVDTSPSQPLWIGALLGTLYIVIREILQLVILRTAYATFENVMDLANIVGMIFVLLKGCHGPVDNHVHVQDGIAELP</sequence>
<reference evidence="2" key="2">
    <citation type="submission" date="2010-05" db="EMBL/GenBank/DDBJ databases">
        <authorList>
            <person name="Almeida L.G."/>
            <person name="Nicolas M.F."/>
            <person name="Souza R.C."/>
            <person name="Vasconcelos A.T.R."/>
        </authorList>
    </citation>
    <scope>NUCLEOTIDE SEQUENCE</scope>
</reference>